<dbReference type="Gene3D" id="1.20.1050.10">
    <property type="match status" value="1"/>
</dbReference>
<reference evidence="4 5" key="1">
    <citation type="submission" date="2019-02" db="EMBL/GenBank/DDBJ databases">
        <title>Draft Genome Sequences of Six Type Strains of the Genus Massilia.</title>
        <authorList>
            <person name="Miess H."/>
            <person name="Frediansyhah A."/>
            <person name="Gross H."/>
        </authorList>
    </citation>
    <scope>NUCLEOTIDE SEQUENCE [LARGE SCALE GENOMIC DNA]</scope>
    <source>
        <strain evidence="4 5">DSM 17472</strain>
    </source>
</reference>
<dbReference type="SFLD" id="SFLDG01151">
    <property type="entry name" value="Main.2:_Nu-like"/>
    <property type="match status" value="1"/>
</dbReference>
<dbReference type="RefSeq" id="WP_131144406.1">
    <property type="nucleotide sequence ID" value="NZ_BMWV01000009.1"/>
</dbReference>
<dbReference type="InterPro" id="IPR036282">
    <property type="entry name" value="Glutathione-S-Trfase_C_sf"/>
</dbReference>
<proteinExistence type="inferred from homology"/>
<dbReference type="Gene3D" id="3.40.30.10">
    <property type="entry name" value="Glutaredoxin"/>
    <property type="match status" value="1"/>
</dbReference>
<protein>
    <submittedName>
        <fullName evidence="4">Glutathione S-transferase family protein</fullName>
    </submittedName>
</protein>
<evidence type="ECO:0000259" key="3">
    <source>
        <dbReference type="PROSITE" id="PS50405"/>
    </source>
</evidence>
<evidence type="ECO:0000313" key="5">
    <source>
        <dbReference type="Proteomes" id="UP000292307"/>
    </source>
</evidence>
<dbReference type="Pfam" id="PF02798">
    <property type="entry name" value="GST_N"/>
    <property type="match status" value="1"/>
</dbReference>
<dbReference type="Proteomes" id="UP000292307">
    <property type="component" value="Chromosome"/>
</dbReference>
<sequence length="216" mass="23599">MITLHTWTTPNGRKPIILLEELGVPYDTVPVDIGNGEQFQSEFLKLSPNNKIPAMVDDNADDNADDEAGGGPLSLFESGAILTYLADKHGKFLAPSGAARWQAMQWLHWQIGGLGPMLGQLGFFSKQDDAFALERFVTEGGRLLTVLDTQLGKADYVAGDAYTIADIACYTWVMAASERLQEPLADALGKPNIQRWLALVGARPAVQKGMRWKPRG</sequence>
<accession>A0ABX5RNU7</accession>
<feature type="domain" description="GST C-terminal" evidence="3">
    <location>
        <begin position="96"/>
        <end position="216"/>
    </location>
</feature>
<feature type="domain" description="GST N-terminal" evidence="2">
    <location>
        <begin position="1"/>
        <end position="93"/>
    </location>
</feature>
<dbReference type="InterPro" id="IPR004045">
    <property type="entry name" value="Glutathione_S-Trfase_N"/>
</dbReference>
<dbReference type="InterPro" id="IPR040079">
    <property type="entry name" value="Glutathione_S-Trfase"/>
</dbReference>
<evidence type="ECO:0000259" key="2">
    <source>
        <dbReference type="PROSITE" id="PS50404"/>
    </source>
</evidence>
<organism evidence="4 5">
    <name type="scientific">Pseudoduganella albidiflava</name>
    <dbReference type="NCBI Taxonomy" id="321983"/>
    <lineage>
        <taxon>Bacteria</taxon>
        <taxon>Pseudomonadati</taxon>
        <taxon>Pseudomonadota</taxon>
        <taxon>Betaproteobacteria</taxon>
        <taxon>Burkholderiales</taxon>
        <taxon>Oxalobacteraceae</taxon>
        <taxon>Telluria group</taxon>
        <taxon>Pseudoduganella</taxon>
    </lineage>
</organism>
<dbReference type="CDD" id="cd03178">
    <property type="entry name" value="GST_C_Ure2p_like"/>
    <property type="match status" value="1"/>
</dbReference>
<comment type="similarity">
    <text evidence="1">Belongs to the GST superfamily.</text>
</comment>
<dbReference type="SUPFAM" id="SSF47616">
    <property type="entry name" value="GST C-terminal domain-like"/>
    <property type="match status" value="1"/>
</dbReference>
<dbReference type="SFLD" id="SFLDG00358">
    <property type="entry name" value="Main_(cytGST)"/>
    <property type="match status" value="1"/>
</dbReference>
<dbReference type="SUPFAM" id="SSF52833">
    <property type="entry name" value="Thioredoxin-like"/>
    <property type="match status" value="1"/>
</dbReference>
<gene>
    <name evidence="4" type="ORF">EYF70_04905</name>
</gene>
<dbReference type="PANTHER" id="PTHR44051">
    <property type="entry name" value="GLUTATHIONE S-TRANSFERASE-RELATED"/>
    <property type="match status" value="1"/>
</dbReference>
<dbReference type="EMBL" id="CP036401">
    <property type="protein sequence ID" value="QBI00265.1"/>
    <property type="molecule type" value="Genomic_DNA"/>
</dbReference>
<dbReference type="InterPro" id="IPR010987">
    <property type="entry name" value="Glutathione-S-Trfase_C-like"/>
</dbReference>
<dbReference type="PROSITE" id="PS50404">
    <property type="entry name" value="GST_NTER"/>
    <property type="match status" value="1"/>
</dbReference>
<dbReference type="InterPro" id="IPR004046">
    <property type="entry name" value="GST_C"/>
</dbReference>
<dbReference type="PROSITE" id="PS50405">
    <property type="entry name" value="GST_CTER"/>
    <property type="match status" value="1"/>
</dbReference>
<dbReference type="PANTHER" id="PTHR44051:SF19">
    <property type="entry name" value="DISULFIDE-BOND OXIDOREDUCTASE YFCG"/>
    <property type="match status" value="1"/>
</dbReference>
<dbReference type="SFLD" id="SFLDS00019">
    <property type="entry name" value="Glutathione_Transferase_(cytos"/>
    <property type="match status" value="1"/>
</dbReference>
<name>A0ABX5RNU7_9BURK</name>
<dbReference type="Pfam" id="PF00043">
    <property type="entry name" value="GST_C"/>
    <property type="match status" value="1"/>
</dbReference>
<evidence type="ECO:0000256" key="1">
    <source>
        <dbReference type="RuleBase" id="RU003494"/>
    </source>
</evidence>
<evidence type="ECO:0000313" key="4">
    <source>
        <dbReference type="EMBL" id="QBI00265.1"/>
    </source>
</evidence>
<dbReference type="InterPro" id="IPR036249">
    <property type="entry name" value="Thioredoxin-like_sf"/>
</dbReference>
<dbReference type="CDD" id="cd03048">
    <property type="entry name" value="GST_N_Ure2p_like"/>
    <property type="match status" value="1"/>
</dbReference>
<keyword evidence="5" id="KW-1185">Reference proteome</keyword>